<keyword evidence="4" id="KW-0862">Zinc</keyword>
<dbReference type="InterPro" id="IPR047921">
    <property type="entry name" value="LACTB2-like_MBL-fold"/>
</dbReference>
<dbReference type="GO" id="GO:0016787">
    <property type="term" value="F:hydrolase activity"/>
    <property type="evidence" value="ECO:0007669"/>
    <property type="project" value="UniProtKB-KW"/>
</dbReference>
<name>A0A835CXL1_APHGI</name>
<keyword evidence="3" id="KW-0378">Hydrolase</keyword>
<dbReference type="Pfam" id="PF00753">
    <property type="entry name" value="Lactamase_B"/>
    <property type="match status" value="1"/>
</dbReference>
<dbReference type="InterPro" id="IPR041516">
    <property type="entry name" value="LACTB2_WH"/>
</dbReference>
<evidence type="ECO:0000313" key="7">
    <source>
        <dbReference type="EMBL" id="KAF7996710.1"/>
    </source>
</evidence>
<feature type="domain" description="Metallo-beta-lactamase" evidence="6">
    <location>
        <begin position="31"/>
        <end position="203"/>
    </location>
</feature>
<keyword evidence="8" id="KW-1185">Reference proteome</keyword>
<dbReference type="GO" id="GO:0046872">
    <property type="term" value="F:metal ion binding"/>
    <property type="evidence" value="ECO:0007669"/>
    <property type="project" value="UniProtKB-KW"/>
</dbReference>
<dbReference type="Gene3D" id="1.10.10.10">
    <property type="entry name" value="Winged helix-like DNA-binding domain superfamily/Winged helix DNA-binding domain"/>
    <property type="match status" value="1"/>
</dbReference>
<dbReference type="Gene3D" id="3.60.15.10">
    <property type="entry name" value="Ribonuclease Z/Hydroxyacylglutathione hydrolase-like"/>
    <property type="match status" value="1"/>
</dbReference>
<evidence type="ECO:0000256" key="3">
    <source>
        <dbReference type="ARBA" id="ARBA00022801"/>
    </source>
</evidence>
<evidence type="ECO:0000256" key="1">
    <source>
        <dbReference type="ARBA" id="ARBA00006759"/>
    </source>
</evidence>
<reference evidence="7 8" key="1">
    <citation type="submission" date="2020-08" db="EMBL/GenBank/DDBJ databases">
        <title>Aphidius gifuensis genome sequencing and assembly.</title>
        <authorList>
            <person name="Du Z."/>
        </authorList>
    </citation>
    <scope>NUCLEOTIDE SEQUENCE [LARGE SCALE GENOMIC DNA]</scope>
    <source>
        <strain evidence="7">YNYX2018</strain>
        <tissue evidence="7">Adults</tissue>
    </source>
</reference>
<dbReference type="PANTHER" id="PTHR23131:SF0">
    <property type="entry name" value="ENDORIBONUCLEASE LACTB2"/>
    <property type="match status" value="1"/>
</dbReference>
<evidence type="ECO:0000259" key="6">
    <source>
        <dbReference type="SMART" id="SM00849"/>
    </source>
</evidence>
<dbReference type="InterPro" id="IPR036388">
    <property type="entry name" value="WH-like_DNA-bd_sf"/>
</dbReference>
<evidence type="ECO:0000256" key="5">
    <source>
        <dbReference type="ARBA" id="ARBA00069358"/>
    </source>
</evidence>
<proteinExistence type="inferred from homology"/>
<dbReference type="CDD" id="cd07722">
    <property type="entry name" value="LACTB2-like_MBL-fold"/>
    <property type="match status" value="1"/>
</dbReference>
<keyword evidence="2" id="KW-0479">Metal-binding</keyword>
<dbReference type="PANTHER" id="PTHR23131">
    <property type="entry name" value="ENDORIBONUCLEASE LACTB2"/>
    <property type="match status" value="1"/>
</dbReference>
<gene>
    <name evidence="7" type="ORF">HCN44_002356</name>
</gene>
<dbReference type="GO" id="GO:0003727">
    <property type="term" value="F:single-stranded RNA binding"/>
    <property type="evidence" value="ECO:0007669"/>
    <property type="project" value="TreeGrafter"/>
</dbReference>
<dbReference type="OrthoDB" id="17458at2759"/>
<comment type="caution">
    <text evidence="7">The sequence shown here is derived from an EMBL/GenBank/DDBJ whole genome shotgun (WGS) entry which is preliminary data.</text>
</comment>
<organism evidence="7 8">
    <name type="scientific">Aphidius gifuensis</name>
    <name type="common">Parasitoid wasp</name>
    <dbReference type="NCBI Taxonomy" id="684658"/>
    <lineage>
        <taxon>Eukaryota</taxon>
        <taxon>Metazoa</taxon>
        <taxon>Ecdysozoa</taxon>
        <taxon>Arthropoda</taxon>
        <taxon>Hexapoda</taxon>
        <taxon>Insecta</taxon>
        <taxon>Pterygota</taxon>
        <taxon>Neoptera</taxon>
        <taxon>Endopterygota</taxon>
        <taxon>Hymenoptera</taxon>
        <taxon>Apocrita</taxon>
        <taxon>Ichneumonoidea</taxon>
        <taxon>Braconidae</taxon>
        <taxon>Aphidiinae</taxon>
        <taxon>Aphidius</taxon>
    </lineage>
</organism>
<dbReference type="FunFam" id="3.60.15.10:FF:000017">
    <property type="entry name" value="Lactamase beta 2"/>
    <property type="match status" value="1"/>
</dbReference>
<comment type="similarity">
    <text evidence="1">Belongs to the metallo-beta-lactamase superfamily. Glyoxalase II family.</text>
</comment>
<dbReference type="EMBL" id="JACMRX010000001">
    <property type="protein sequence ID" value="KAF7996710.1"/>
    <property type="molecule type" value="Genomic_DNA"/>
</dbReference>
<dbReference type="AlphaFoldDB" id="A0A835CXL1"/>
<dbReference type="Proteomes" id="UP000639338">
    <property type="component" value="Unassembled WGS sequence"/>
</dbReference>
<evidence type="ECO:0000313" key="8">
    <source>
        <dbReference type="Proteomes" id="UP000639338"/>
    </source>
</evidence>
<dbReference type="GO" id="GO:0004521">
    <property type="term" value="F:RNA endonuclease activity"/>
    <property type="evidence" value="ECO:0007669"/>
    <property type="project" value="TreeGrafter"/>
</dbReference>
<dbReference type="InterPro" id="IPR036866">
    <property type="entry name" value="RibonucZ/Hydroxyglut_hydro"/>
</dbReference>
<dbReference type="SUPFAM" id="SSF56281">
    <property type="entry name" value="Metallo-hydrolase/oxidoreductase"/>
    <property type="match status" value="1"/>
</dbReference>
<dbReference type="GO" id="GO:0005759">
    <property type="term" value="C:mitochondrial matrix"/>
    <property type="evidence" value="ECO:0007669"/>
    <property type="project" value="TreeGrafter"/>
</dbReference>
<accession>A0A835CXL1</accession>
<protein>
    <recommendedName>
        <fullName evidence="5">Beta-lactamase-like protein 2 homolog</fullName>
    </recommendedName>
</protein>
<evidence type="ECO:0000256" key="2">
    <source>
        <dbReference type="ARBA" id="ARBA00022723"/>
    </source>
</evidence>
<dbReference type="GO" id="GO:0031123">
    <property type="term" value="P:RNA 3'-end processing"/>
    <property type="evidence" value="ECO:0007669"/>
    <property type="project" value="UniProtKB-ARBA"/>
</dbReference>
<dbReference type="InterPro" id="IPR050662">
    <property type="entry name" value="Sec-metab_biosynth-thioest"/>
</dbReference>
<sequence length="288" mass="32474">MSLTSLPLVSKLSKSVIRILGCNPGVMTLQGTNTYLIGTGKRRILIDSGDEDTSSKYIKHLDAVLKEENATIEHLIITHWHHDHIGGSKAVESLVKSSSNVTPTIWKFPRSSDDDNDTGYPVENWQHLVDEQLFHVEGAKLKIKYTPGHTTDHACLLLENENILFSGDCILGETTAVFEDLHDYMITLGKLLKLNSTCIYPGHGPVVDNPNVKINYYIQHRNKREIDILNVLKESSDNYLSVNDIVAKVYKDKDESLWPAAAKNVIQHLDKLLKENKVKKLNDLWLLI</sequence>
<dbReference type="Pfam" id="PF17778">
    <property type="entry name" value="WHD_BLACT"/>
    <property type="match status" value="1"/>
</dbReference>
<evidence type="ECO:0000256" key="4">
    <source>
        <dbReference type="ARBA" id="ARBA00022833"/>
    </source>
</evidence>
<dbReference type="InterPro" id="IPR001279">
    <property type="entry name" value="Metallo-B-lactamas"/>
</dbReference>
<dbReference type="SMART" id="SM00849">
    <property type="entry name" value="Lactamase_B"/>
    <property type="match status" value="1"/>
</dbReference>